<dbReference type="Pfam" id="PF00612">
    <property type="entry name" value="IQ"/>
    <property type="match status" value="1"/>
</dbReference>
<dbReference type="SUPFAM" id="SSF63491">
    <property type="entry name" value="BAG domain"/>
    <property type="match status" value="1"/>
</dbReference>
<reference evidence="5" key="1">
    <citation type="submission" date="2013-04" db="UniProtKB">
        <authorList>
            <consortium name="EnsemblPlants"/>
        </authorList>
    </citation>
    <scope>IDENTIFICATION</scope>
</reference>
<feature type="region of interest" description="Disordered" evidence="3">
    <location>
        <begin position="531"/>
        <end position="571"/>
    </location>
</feature>
<feature type="compositionally biased region" description="Basic and acidic residues" evidence="3">
    <location>
        <begin position="604"/>
        <end position="613"/>
    </location>
</feature>
<evidence type="ECO:0000256" key="1">
    <source>
        <dbReference type="ARBA" id="ARBA00023186"/>
    </source>
</evidence>
<feature type="compositionally biased region" description="Basic and acidic residues" evidence="3">
    <location>
        <begin position="62"/>
        <end position="82"/>
    </location>
</feature>
<evidence type="ECO:0000256" key="3">
    <source>
        <dbReference type="SAM" id="MobiDB-lite"/>
    </source>
</evidence>
<accession>J3LBI3</accession>
<feature type="region of interest" description="Disordered" evidence="3">
    <location>
        <begin position="1036"/>
        <end position="1058"/>
    </location>
</feature>
<feature type="region of interest" description="Disordered" evidence="3">
    <location>
        <begin position="1"/>
        <end position="378"/>
    </location>
</feature>
<dbReference type="Proteomes" id="UP000006038">
    <property type="component" value="Unassembled WGS sequence"/>
</dbReference>
<dbReference type="Gene3D" id="1.20.58.120">
    <property type="entry name" value="BAG domain"/>
    <property type="match status" value="1"/>
</dbReference>
<dbReference type="InterPro" id="IPR003103">
    <property type="entry name" value="BAG_domain"/>
</dbReference>
<gene>
    <name evidence="5" type="primary">LOC102714532</name>
</gene>
<feature type="compositionally biased region" description="Basic and acidic residues" evidence="3">
    <location>
        <begin position="99"/>
        <end position="120"/>
    </location>
</feature>
<feature type="region of interest" description="Disordered" evidence="3">
    <location>
        <begin position="588"/>
        <end position="644"/>
    </location>
</feature>
<feature type="domain" description="BAG" evidence="4">
    <location>
        <begin position="409"/>
        <end position="485"/>
    </location>
</feature>
<feature type="compositionally biased region" description="Basic and acidic residues" evidence="3">
    <location>
        <begin position="542"/>
        <end position="559"/>
    </location>
</feature>
<dbReference type="Gramene" id="OB02G20000.1">
    <property type="protein sequence ID" value="OB02G20000.1"/>
    <property type="gene ID" value="OB02G20000"/>
</dbReference>
<dbReference type="RefSeq" id="XP_006647132.1">
    <property type="nucleotide sequence ID" value="XM_006647069.2"/>
</dbReference>
<dbReference type="OMA" id="ESHHNER"/>
<dbReference type="FunFam" id="1.20.58.120:FF:000010">
    <property type="entry name" value="BAG family molecular chaperone regulator 6"/>
    <property type="match status" value="1"/>
</dbReference>
<dbReference type="PANTHER" id="PTHR33322">
    <property type="entry name" value="BAG DOMAIN CONTAINING PROTEIN, EXPRESSED"/>
    <property type="match status" value="1"/>
</dbReference>
<feature type="compositionally biased region" description="Basic and acidic residues" evidence="3">
    <location>
        <begin position="257"/>
        <end position="306"/>
    </location>
</feature>
<name>J3LBI3_ORYBR</name>
<feature type="compositionally biased region" description="Basic and acidic residues" evidence="3">
    <location>
        <begin position="206"/>
        <end position="219"/>
    </location>
</feature>
<dbReference type="GeneID" id="102714532"/>
<dbReference type="PROSITE" id="PS50096">
    <property type="entry name" value="IQ"/>
    <property type="match status" value="1"/>
</dbReference>
<feature type="region of interest" description="Disordered" evidence="3">
    <location>
        <begin position="690"/>
        <end position="757"/>
    </location>
</feature>
<evidence type="ECO:0000259" key="4">
    <source>
        <dbReference type="PROSITE" id="PS51035"/>
    </source>
</evidence>
<feature type="compositionally biased region" description="Polar residues" evidence="3">
    <location>
        <begin position="532"/>
        <end position="541"/>
    </location>
</feature>
<dbReference type="EnsemblPlants" id="OB02G20000.1">
    <property type="protein sequence ID" value="OB02G20000.1"/>
    <property type="gene ID" value="OB02G20000"/>
</dbReference>
<feature type="compositionally biased region" description="Basic and acidic residues" evidence="3">
    <location>
        <begin position="622"/>
        <end position="633"/>
    </location>
</feature>
<feature type="compositionally biased region" description="Basic and acidic residues" evidence="3">
    <location>
        <begin position="7"/>
        <end position="17"/>
    </location>
</feature>
<keyword evidence="6" id="KW-1185">Reference proteome</keyword>
<feature type="region of interest" description="Disordered" evidence="3">
    <location>
        <begin position="482"/>
        <end position="515"/>
    </location>
</feature>
<dbReference type="PROSITE" id="PS51035">
    <property type="entry name" value="BAG"/>
    <property type="match status" value="1"/>
</dbReference>
<dbReference type="GO" id="GO:0009506">
    <property type="term" value="C:plasmodesma"/>
    <property type="evidence" value="ECO:0007669"/>
    <property type="project" value="TreeGrafter"/>
</dbReference>
<protein>
    <recommendedName>
        <fullName evidence="4">BAG domain-containing protein</fullName>
    </recommendedName>
</protein>
<feature type="compositionally biased region" description="Polar residues" evidence="3">
    <location>
        <begin position="743"/>
        <end position="757"/>
    </location>
</feature>
<dbReference type="KEGG" id="obr:102714532"/>
<feature type="compositionally biased region" description="Basic and acidic residues" evidence="3">
    <location>
        <begin position="498"/>
        <end position="509"/>
    </location>
</feature>
<dbReference type="Pfam" id="PF02179">
    <property type="entry name" value="BAG"/>
    <property type="match status" value="1"/>
</dbReference>
<keyword evidence="1" id="KW-0143">Chaperone</keyword>
<dbReference type="GO" id="GO:0051087">
    <property type="term" value="F:protein-folding chaperone binding"/>
    <property type="evidence" value="ECO:0007669"/>
    <property type="project" value="InterPro"/>
</dbReference>
<dbReference type="STRING" id="4533.J3LBI3"/>
<dbReference type="GO" id="GO:0006457">
    <property type="term" value="P:protein folding"/>
    <property type="evidence" value="ECO:0007669"/>
    <property type="project" value="TreeGrafter"/>
</dbReference>
<feature type="coiled-coil region" evidence="2">
    <location>
        <begin position="410"/>
        <end position="437"/>
    </location>
</feature>
<feature type="compositionally biased region" description="Basic and acidic residues" evidence="3">
    <location>
        <begin position="34"/>
        <end position="48"/>
    </location>
</feature>
<proteinExistence type="predicted"/>
<dbReference type="OrthoDB" id="1907216at2759"/>
<dbReference type="InterPro" id="IPR040400">
    <property type="entry name" value="BAG5/6/7/8"/>
</dbReference>
<feature type="compositionally biased region" description="Polar residues" evidence="3">
    <location>
        <begin position="342"/>
        <end position="351"/>
    </location>
</feature>
<dbReference type="InterPro" id="IPR000048">
    <property type="entry name" value="IQ_motif_EF-hand-BS"/>
</dbReference>
<organism evidence="5">
    <name type="scientific">Oryza brachyantha</name>
    <name type="common">malo sina</name>
    <dbReference type="NCBI Taxonomy" id="4533"/>
    <lineage>
        <taxon>Eukaryota</taxon>
        <taxon>Viridiplantae</taxon>
        <taxon>Streptophyta</taxon>
        <taxon>Embryophyta</taxon>
        <taxon>Tracheophyta</taxon>
        <taxon>Spermatophyta</taxon>
        <taxon>Magnoliopsida</taxon>
        <taxon>Liliopsida</taxon>
        <taxon>Poales</taxon>
        <taxon>Poaceae</taxon>
        <taxon>BOP clade</taxon>
        <taxon>Oryzoideae</taxon>
        <taxon>Oryzeae</taxon>
        <taxon>Oryzinae</taxon>
        <taxon>Oryza</taxon>
    </lineage>
</organism>
<feature type="compositionally biased region" description="Polar residues" evidence="3">
    <location>
        <begin position="486"/>
        <end position="496"/>
    </location>
</feature>
<feature type="compositionally biased region" description="Basic and acidic residues" evidence="3">
    <location>
        <begin position="352"/>
        <end position="370"/>
    </location>
</feature>
<evidence type="ECO:0000256" key="2">
    <source>
        <dbReference type="SAM" id="Coils"/>
    </source>
</evidence>
<feature type="compositionally biased region" description="Basic residues" evidence="3">
    <location>
        <begin position="1036"/>
        <end position="1050"/>
    </location>
</feature>
<evidence type="ECO:0000313" key="5">
    <source>
        <dbReference type="EnsemblPlants" id="OB02G20000.1"/>
    </source>
</evidence>
<sequence>MWLPSSRTEDMENKKTMEFPPQFFNGWIPVSGKRTGDVKQQDKDDQKSKQFQWPIIWMPAGYDEKRQAKELKEMDESPKISEESPPSPKIKIIPLSWFEDGHSDQKPSVKDESHHNERSTLKKQSTSTEHQDGRAIENIQLMPKKVSEEKKPIRENYKTIPVMPRHEDEENKTAGGNYRTIPVMSVKETDDREADVSVQKGGKKINSTEKEEENGKRSNEGTSKAKHSKLPPVCLRVEPLPRKKSGKGSSRSPSPPTRKDGDRAKKELKEAHIQKEETKQSDPKKEVAISEVQEKAPAEMNKERAYSNETKQAASVKHMQEEQASTSLDDQKVQATRVDFNAQENAGQKNLQESEKNTEHKIKIQGEPAKDNSNTSRISFSEPDAAVCIQSAYRGYNVRRWQPLEKLRMIKNVNELMIDLKKQLQDLEASSKQLSVKEQVTINETIMNLLLKLDTIQGLHPSVREARKTVARELISLQEKLDSLCKQPSSESNQTDGEQEKPEQEKASGVDEEQGPFVIDSKELISDAVPSVASTGTTQDAHSNDHIEDSNTTKEEIPNEGKAATQCDCQGDPSMDMIGDVALLGHSTDQKHQIGESNSISSDKSYEREKDEAWVGGQEIPSGDHMEPLHDEALSESSNELEQCTTRSNTVISPMATDNSTIHVVATSVESGMAADKGSPVEGQVPEAAAVESSESEHYVAPAEEGQCEEPNAQGVDLEDSSVSLMNEGLQDHDPAPSGCTGKPNSAEQPETASDVNMEQQVENVGITQDATEESDATPVVGMGHVISADTENYVQSTLLQTISELQPTTEQDALEEAVAANKGMVSGDEDDSVLFGKQNGSAANLPGDSANAEEPPIEALGMEVDIHESTLREMKDDPIFPEMNGCELPCEQGGITGHEDSEICVSPEHQANVHKEFCSDDGRCADVQVPKEGECNIVGADNLKEDVSVQTENMASEEASLASGTPDDLKVDNKVHEETSDCVTRNVSKSDNENKLAEENQRLKEMLQKLLPSGSDQMAVITELSEKVKTLERKLARKKKPKVRVHRPARQAAAKVH</sequence>
<dbReference type="PANTHER" id="PTHR33322:SF16">
    <property type="entry name" value="BAG FAMILY MOLECULAR CHAPERONE REGULATOR 6"/>
    <property type="match status" value="1"/>
</dbReference>
<dbReference type="HOGENOM" id="CLU_007808_0_0_1"/>
<dbReference type="AlphaFoldDB" id="J3LBI3"/>
<dbReference type="eggNOG" id="ENOG502QRHM">
    <property type="taxonomic scope" value="Eukaryota"/>
</dbReference>
<keyword evidence="2" id="KW-0175">Coiled coil</keyword>
<dbReference type="SMART" id="SM00264">
    <property type="entry name" value="BAG"/>
    <property type="match status" value="1"/>
</dbReference>
<dbReference type="InterPro" id="IPR036533">
    <property type="entry name" value="BAG_dom_sf"/>
</dbReference>
<feature type="compositionally biased region" description="Basic and acidic residues" evidence="3">
    <location>
        <begin position="145"/>
        <end position="157"/>
    </location>
</feature>
<feature type="compositionally biased region" description="Polar residues" evidence="3">
    <location>
        <begin position="635"/>
        <end position="644"/>
    </location>
</feature>
<evidence type="ECO:0000313" key="6">
    <source>
        <dbReference type="Proteomes" id="UP000006038"/>
    </source>
</evidence>